<evidence type="ECO:0000256" key="6">
    <source>
        <dbReference type="SAM" id="Phobius"/>
    </source>
</evidence>
<feature type="transmembrane region" description="Helical" evidence="6">
    <location>
        <begin position="208"/>
        <end position="226"/>
    </location>
</feature>
<evidence type="ECO:0000256" key="3">
    <source>
        <dbReference type="ARBA" id="ARBA00022692"/>
    </source>
</evidence>
<dbReference type="InterPro" id="IPR051258">
    <property type="entry name" value="Diverse_Substrate_Transporter"/>
</dbReference>
<accession>A0ABZ0WPV7</accession>
<dbReference type="EMBL" id="CP139965">
    <property type="protein sequence ID" value="WQD79308.1"/>
    <property type="molecule type" value="Genomic_DNA"/>
</dbReference>
<dbReference type="SUPFAM" id="SSF103481">
    <property type="entry name" value="Multidrug resistance efflux transporter EmrE"/>
    <property type="match status" value="2"/>
</dbReference>
<feature type="transmembrane region" description="Helical" evidence="6">
    <location>
        <begin position="238"/>
        <end position="258"/>
    </location>
</feature>
<sequence>MTPHATESASPRLAGPALATGSMISVQLGSALSEPLMTAHGSAAVTALRLVCAALVLLLLARPRLFRLTGAQWRAALALGAAMAGMTLCYFEAVLRIPLGATATIGFLGPLAVAAAALRGWPRFALPALAGAGVLAMSAGSAHGALDPAGMLLAGGAALGWGAYIVLTRRVGQLFSQQEGLALSLAVAAALTLPVARAVDPAGLPAALWPAAAGLALLVPLLPYSLEMMALRRMDMGAFSVLMSLEPAIGAALGFVVLHERLSAAQWLGMLAVMAASVAAVRLTARRGAVA</sequence>
<protein>
    <submittedName>
        <fullName evidence="8">EamA family transporter</fullName>
    </submittedName>
</protein>
<keyword evidence="5 6" id="KW-0472">Membrane</keyword>
<evidence type="ECO:0000256" key="5">
    <source>
        <dbReference type="ARBA" id="ARBA00023136"/>
    </source>
</evidence>
<feature type="transmembrane region" description="Helical" evidence="6">
    <location>
        <begin position="73"/>
        <end position="93"/>
    </location>
</feature>
<proteinExistence type="predicted"/>
<keyword evidence="2" id="KW-1003">Cell membrane</keyword>
<feature type="transmembrane region" description="Helical" evidence="6">
    <location>
        <begin position="179"/>
        <end position="196"/>
    </location>
</feature>
<evidence type="ECO:0000313" key="9">
    <source>
        <dbReference type="Proteomes" id="UP001325479"/>
    </source>
</evidence>
<evidence type="ECO:0000313" key="8">
    <source>
        <dbReference type="EMBL" id="WQD79308.1"/>
    </source>
</evidence>
<name>A0ABZ0WPV7_9BURK</name>
<dbReference type="PANTHER" id="PTHR42920:SF5">
    <property type="entry name" value="EAMA DOMAIN-CONTAINING PROTEIN"/>
    <property type="match status" value="1"/>
</dbReference>
<dbReference type="InterPro" id="IPR037185">
    <property type="entry name" value="EmrE-like"/>
</dbReference>
<feature type="domain" description="EamA" evidence="7">
    <location>
        <begin position="150"/>
        <end position="278"/>
    </location>
</feature>
<keyword evidence="9" id="KW-1185">Reference proteome</keyword>
<gene>
    <name evidence="8" type="ORF">U0042_06290</name>
</gene>
<feature type="transmembrane region" description="Helical" evidence="6">
    <location>
        <begin position="149"/>
        <end position="167"/>
    </location>
</feature>
<dbReference type="Gene3D" id="1.10.3730.20">
    <property type="match status" value="1"/>
</dbReference>
<feature type="transmembrane region" description="Helical" evidence="6">
    <location>
        <begin position="42"/>
        <end position="61"/>
    </location>
</feature>
<evidence type="ECO:0000256" key="4">
    <source>
        <dbReference type="ARBA" id="ARBA00022989"/>
    </source>
</evidence>
<evidence type="ECO:0000256" key="1">
    <source>
        <dbReference type="ARBA" id="ARBA00004651"/>
    </source>
</evidence>
<dbReference type="Proteomes" id="UP001325479">
    <property type="component" value="Chromosome"/>
</dbReference>
<reference evidence="8 9" key="1">
    <citation type="submission" date="2023-12" db="EMBL/GenBank/DDBJ databases">
        <title>Genome sequencing and assembly of bacterial species from a model synthetic community.</title>
        <authorList>
            <person name="Hogle S.L."/>
        </authorList>
    </citation>
    <scope>NUCLEOTIDE SEQUENCE [LARGE SCALE GENOMIC DNA]</scope>
    <source>
        <strain evidence="8 9">HAMBI 2494</strain>
    </source>
</reference>
<organism evidence="8 9">
    <name type="scientific">Paraburkholderia kururiensis</name>
    <dbReference type="NCBI Taxonomy" id="984307"/>
    <lineage>
        <taxon>Bacteria</taxon>
        <taxon>Pseudomonadati</taxon>
        <taxon>Pseudomonadota</taxon>
        <taxon>Betaproteobacteria</taxon>
        <taxon>Burkholderiales</taxon>
        <taxon>Burkholderiaceae</taxon>
        <taxon>Paraburkholderia</taxon>
    </lineage>
</organism>
<dbReference type="InterPro" id="IPR000620">
    <property type="entry name" value="EamA_dom"/>
</dbReference>
<feature type="transmembrane region" description="Helical" evidence="6">
    <location>
        <begin position="99"/>
        <end position="117"/>
    </location>
</feature>
<comment type="subcellular location">
    <subcellularLocation>
        <location evidence="1">Cell membrane</location>
        <topology evidence="1">Multi-pass membrane protein</topology>
    </subcellularLocation>
</comment>
<keyword evidence="3 6" id="KW-0812">Transmembrane</keyword>
<dbReference type="RefSeq" id="WP_157977847.1">
    <property type="nucleotide sequence ID" value="NZ_CP139965.1"/>
</dbReference>
<dbReference type="Pfam" id="PF00892">
    <property type="entry name" value="EamA"/>
    <property type="match status" value="1"/>
</dbReference>
<evidence type="ECO:0000256" key="2">
    <source>
        <dbReference type="ARBA" id="ARBA00022475"/>
    </source>
</evidence>
<feature type="transmembrane region" description="Helical" evidence="6">
    <location>
        <begin position="124"/>
        <end position="143"/>
    </location>
</feature>
<evidence type="ECO:0000259" key="7">
    <source>
        <dbReference type="Pfam" id="PF00892"/>
    </source>
</evidence>
<dbReference type="PANTHER" id="PTHR42920">
    <property type="entry name" value="OS03G0707200 PROTEIN-RELATED"/>
    <property type="match status" value="1"/>
</dbReference>
<feature type="transmembrane region" description="Helical" evidence="6">
    <location>
        <begin position="264"/>
        <end position="285"/>
    </location>
</feature>
<keyword evidence="4 6" id="KW-1133">Transmembrane helix</keyword>